<dbReference type="EMBL" id="FOWW01000002">
    <property type="protein sequence ID" value="SFP41301.1"/>
    <property type="molecule type" value="Genomic_DNA"/>
</dbReference>
<protein>
    <submittedName>
        <fullName evidence="9">Aromatic-L-amino-acid decarboxylase</fullName>
    </submittedName>
</protein>
<evidence type="ECO:0000256" key="1">
    <source>
        <dbReference type="ARBA" id="ARBA00001933"/>
    </source>
</evidence>
<dbReference type="GO" id="GO:0004058">
    <property type="term" value="F:aromatic-L-amino-acid decarboxylase activity"/>
    <property type="evidence" value="ECO:0007669"/>
    <property type="project" value="UniProtKB-ARBA"/>
</dbReference>
<evidence type="ECO:0000256" key="4">
    <source>
        <dbReference type="ARBA" id="ARBA00022898"/>
    </source>
</evidence>
<dbReference type="Proteomes" id="UP000198727">
    <property type="component" value="Unassembled WGS sequence"/>
</dbReference>
<dbReference type="PANTHER" id="PTHR11999:SF70">
    <property type="entry name" value="MIP05841P"/>
    <property type="match status" value="1"/>
</dbReference>
<sequence>MTGHMTPEEFRAHGHRAVDWIADYLAGIESHPVRSRVRPGEVRSALPEHPPERGEPFDAVLADLDRVLLPGVTHWQHPSFFAYFPANASGPGILGDLLSAGLGVQGMVWATSPACTELETVVVDWLAELLGLPKAFRTDAAGGGVIQDSASSASLVALIAALRRAGGGVVADRGIAGHYRLYVSSQTHSSLEKAARVTGIGAANVRLVDVDPDTLAMDSAHLRRLLAEDRAAGAVPAMVCATVGTTSTAAVDPVPEIGAVCREHGVWLHVDAAYAGVAAVCPELRWIDDGVAEYADSYATNPHKWLLTNFDCTVLWLADRAPMIDALSILPEYLRNPATTSGEVIDYRDWQVPLGRRFRALKLWAVLRWYGAEGLRAHIRTGVALAAELAELVAADPAFELWRPQRFGLVCFRPLWPGLPDAEADAATMALLEWLNDSGDLYLSHTKVPVGHERVLLRMAIGAPATERRHVLAAWERIRAGYALTARERGVPVRSR</sequence>
<evidence type="ECO:0000256" key="6">
    <source>
        <dbReference type="ARBA" id="ARBA00023239"/>
    </source>
</evidence>
<feature type="modified residue" description="N6-(pyridoxal phosphate)lysine" evidence="7">
    <location>
        <position position="304"/>
    </location>
</feature>
<dbReference type="GO" id="GO:0019752">
    <property type="term" value="P:carboxylic acid metabolic process"/>
    <property type="evidence" value="ECO:0007669"/>
    <property type="project" value="InterPro"/>
</dbReference>
<keyword evidence="4 7" id="KW-0663">Pyridoxal phosphate</keyword>
<dbReference type="SUPFAM" id="SSF53383">
    <property type="entry name" value="PLP-dependent transferases"/>
    <property type="match status" value="1"/>
</dbReference>
<dbReference type="GO" id="GO:0006520">
    <property type="term" value="P:amino acid metabolic process"/>
    <property type="evidence" value="ECO:0007669"/>
    <property type="project" value="InterPro"/>
</dbReference>
<evidence type="ECO:0000256" key="2">
    <source>
        <dbReference type="ARBA" id="ARBA00009533"/>
    </source>
</evidence>
<dbReference type="STRING" id="587909.SAMN05421810_102514"/>
<keyword evidence="10" id="KW-1185">Reference proteome</keyword>
<evidence type="ECO:0000313" key="9">
    <source>
        <dbReference type="EMBL" id="SFP41301.1"/>
    </source>
</evidence>
<keyword evidence="6 8" id="KW-0456">Lyase</keyword>
<comment type="cofactor">
    <cofactor evidence="1 7 8">
        <name>pyridoxal 5'-phosphate</name>
        <dbReference type="ChEBI" id="CHEBI:597326"/>
    </cofactor>
</comment>
<dbReference type="InterPro" id="IPR015421">
    <property type="entry name" value="PyrdxlP-dep_Trfase_major"/>
</dbReference>
<dbReference type="InterPro" id="IPR010977">
    <property type="entry name" value="Aromatic_deC"/>
</dbReference>
<reference evidence="10" key="1">
    <citation type="submission" date="2016-10" db="EMBL/GenBank/DDBJ databases">
        <authorList>
            <person name="Varghese N."/>
            <person name="Submissions S."/>
        </authorList>
    </citation>
    <scope>NUCLEOTIDE SEQUENCE [LARGE SCALE GENOMIC DNA]</scope>
    <source>
        <strain evidence="10">CGMCC 4.5579</strain>
    </source>
</reference>
<dbReference type="GO" id="GO:0017000">
    <property type="term" value="P:antibiotic biosynthetic process"/>
    <property type="evidence" value="ECO:0007669"/>
    <property type="project" value="UniProtKB-KW"/>
</dbReference>
<dbReference type="GO" id="GO:0005737">
    <property type="term" value="C:cytoplasm"/>
    <property type="evidence" value="ECO:0007669"/>
    <property type="project" value="TreeGrafter"/>
</dbReference>
<evidence type="ECO:0000256" key="5">
    <source>
        <dbReference type="ARBA" id="ARBA00023194"/>
    </source>
</evidence>
<dbReference type="Gene3D" id="3.40.640.10">
    <property type="entry name" value="Type I PLP-dependent aspartate aminotransferase-like (Major domain)"/>
    <property type="match status" value="1"/>
</dbReference>
<keyword evidence="5" id="KW-0045">Antibiotic biosynthesis</keyword>
<dbReference type="Pfam" id="PF00282">
    <property type="entry name" value="Pyridoxal_deC"/>
    <property type="match status" value="1"/>
</dbReference>
<proteinExistence type="inferred from homology"/>
<evidence type="ECO:0000256" key="8">
    <source>
        <dbReference type="RuleBase" id="RU000382"/>
    </source>
</evidence>
<dbReference type="InterPro" id="IPR015424">
    <property type="entry name" value="PyrdxlP-dep_Trfase"/>
</dbReference>
<evidence type="ECO:0000256" key="3">
    <source>
        <dbReference type="ARBA" id="ARBA00022793"/>
    </source>
</evidence>
<gene>
    <name evidence="9" type="ORF">SAMN05421810_102514</name>
</gene>
<accession>A0A1I5Q5R6</accession>
<dbReference type="PRINTS" id="PR00800">
    <property type="entry name" value="YHDCRBOXLASE"/>
</dbReference>
<dbReference type="Gene3D" id="1.20.1340.10">
    <property type="entry name" value="dopa decarboxylase, N-terminal domain"/>
    <property type="match status" value="1"/>
</dbReference>
<keyword evidence="3" id="KW-0210">Decarboxylase</keyword>
<dbReference type="InterPro" id="IPR002129">
    <property type="entry name" value="PyrdxlP-dep_de-COase"/>
</dbReference>
<dbReference type="Gene3D" id="3.90.1150.10">
    <property type="entry name" value="Aspartate Aminotransferase, domain 1"/>
    <property type="match status" value="1"/>
</dbReference>
<dbReference type="PANTHER" id="PTHR11999">
    <property type="entry name" value="GROUP II PYRIDOXAL-5-PHOSPHATE DECARBOXYLASE"/>
    <property type="match status" value="1"/>
</dbReference>
<dbReference type="GO" id="GO:0030170">
    <property type="term" value="F:pyridoxal phosphate binding"/>
    <property type="evidence" value="ECO:0007669"/>
    <property type="project" value="InterPro"/>
</dbReference>
<evidence type="ECO:0000313" key="10">
    <source>
        <dbReference type="Proteomes" id="UP000198727"/>
    </source>
</evidence>
<organism evidence="9 10">
    <name type="scientific">Amycolatopsis arida</name>
    <dbReference type="NCBI Taxonomy" id="587909"/>
    <lineage>
        <taxon>Bacteria</taxon>
        <taxon>Bacillati</taxon>
        <taxon>Actinomycetota</taxon>
        <taxon>Actinomycetes</taxon>
        <taxon>Pseudonocardiales</taxon>
        <taxon>Pseudonocardiaceae</taxon>
        <taxon>Amycolatopsis</taxon>
    </lineage>
</organism>
<dbReference type="AlphaFoldDB" id="A0A1I5Q5R6"/>
<dbReference type="InterPro" id="IPR015422">
    <property type="entry name" value="PyrdxlP-dep_Trfase_small"/>
</dbReference>
<comment type="similarity">
    <text evidence="2 8">Belongs to the group II decarboxylase family.</text>
</comment>
<evidence type="ECO:0000256" key="7">
    <source>
        <dbReference type="PIRSR" id="PIRSR602129-50"/>
    </source>
</evidence>
<name>A0A1I5Q5R6_9PSEU</name>